<evidence type="ECO:0000313" key="3">
    <source>
        <dbReference type="Proteomes" id="UP000218979"/>
    </source>
</evidence>
<keyword evidence="3" id="KW-1185">Reference proteome</keyword>
<sequence length="139" mass="16381">MLFNFVFLAVLVVPIVILFNSLSSGRLINSFHYWTWADGFDLTDYLNSAILLAFVIILVCSLAFLFRNNYREQNVYPKKKTYDAKKLEERKAILDKMYSERFGDLKSRETVRYYAVDGEKNLPDRMIEDLFKENGVEIR</sequence>
<name>A0ABX4I720_9LACT</name>
<keyword evidence="1" id="KW-1133">Transmembrane helix</keyword>
<organism evidence="2 3">
    <name type="scientific">Pseudolactococcus chungangensis CAU 28 = DSM 22330</name>
    <dbReference type="NCBI Taxonomy" id="1122154"/>
    <lineage>
        <taxon>Bacteria</taxon>
        <taxon>Bacillati</taxon>
        <taxon>Bacillota</taxon>
        <taxon>Bacilli</taxon>
        <taxon>Lactobacillales</taxon>
        <taxon>Streptococcaceae</taxon>
        <taxon>Pseudolactococcus</taxon>
    </lineage>
</organism>
<accession>A0ABX4I720</accession>
<gene>
    <name evidence="2" type="ORF">RR45_GL002147</name>
</gene>
<reference evidence="2 3" key="1">
    <citation type="submission" date="2014-12" db="EMBL/GenBank/DDBJ databases">
        <title>Draft genome sequences of 10 type strains of Lactococcus.</title>
        <authorList>
            <person name="Sun Z."/>
            <person name="Zhong Z."/>
            <person name="Liu W."/>
            <person name="Zhang W."/>
            <person name="Zhang H."/>
        </authorList>
    </citation>
    <scope>NUCLEOTIDE SEQUENCE [LARGE SCALE GENOMIC DNA]</scope>
    <source>
        <strain evidence="2 3">DSM 22330</strain>
    </source>
</reference>
<proteinExistence type="predicted"/>
<comment type="caution">
    <text evidence="2">The sequence shown here is derived from an EMBL/GenBank/DDBJ whole genome shotgun (WGS) entry which is preliminary data.</text>
</comment>
<dbReference type="EMBL" id="JXJT01000009">
    <property type="protein sequence ID" value="PCS03378.1"/>
    <property type="molecule type" value="Genomic_DNA"/>
</dbReference>
<feature type="transmembrane region" description="Helical" evidence="1">
    <location>
        <begin position="48"/>
        <end position="66"/>
    </location>
</feature>
<evidence type="ECO:0000313" key="2">
    <source>
        <dbReference type="EMBL" id="PCS03378.1"/>
    </source>
</evidence>
<protein>
    <submittedName>
        <fullName evidence="2">Uncharacterized protein</fullName>
    </submittedName>
</protein>
<dbReference type="Proteomes" id="UP000218979">
    <property type="component" value="Unassembled WGS sequence"/>
</dbReference>
<evidence type="ECO:0000256" key="1">
    <source>
        <dbReference type="SAM" id="Phobius"/>
    </source>
</evidence>
<keyword evidence="1" id="KW-0812">Transmembrane</keyword>
<keyword evidence="1" id="KW-0472">Membrane</keyword>